<keyword evidence="1" id="KW-0547">Nucleotide-binding</keyword>
<dbReference type="PANTHER" id="PTHR24346:SF77">
    <property type="entry name" value="SERINE THREONINE PROTEIN KINASE"/>
    <property type="match status" value="1"/>
</dbReference>
<dbReference type="CDD" id="cd14008">
    <property type="entry name" value="STKc_LKB1_CaMKK"/>
    <property type="match status" value="1"/>
</dbReference>
<dbReference type="InterPro" id="IPR008271">
    <property type="entry name" value="Ser/Thr_kinase_AS"/>
</dbReference>
<evidence type="ECO:0000256" key="1">
    <source>
        <dbReference type="ARBA" id="ARBA00022741"/>
    </source>
</evidence>
<dbReference type="PROSITE" id="PS50011">
    <property type="entry name" value="PROTEIN_KINASE_DOM"/>
    <property type="match status" value="1"/>
</dbReference>
<organism evidence="4 5">
    <name type="scientific">Tritrichomonas foetus</name>
    <dbReference type="NCBI Taxonomy" id="1144522"/>
    <lineage>
        <taxon>Eukaryota</taxon>
        <taxon>Metamonada</taxon>
        <taxon>Parabasalia</taxon>
        <taxon>Tritrichomonadida</taxon>
        <taxon>Tritrichomonadidae</taxon>
        <taxon>Tritrichomonas</taxon>
    </lineage>
</organism>
<dbReference type="AlphaFoldDB" id="A0A1J4KIT8"/>
<dbReference type="Pfam" id="PF00069">
    <property type="entry name" value="Pkinase"/>
    <property type="match status" value="1"/>
</dbReference>
<dbReference type="Proteomes" id="UP000179807">
    <property type="component" value="Unassembled WGS sequence"/>
</dbReference>
<name>A0A1J4KIT8_9EUKA</name>
<dbReference type="GO" id="GO:0005524">
    <property type="term" value="F:ATP binding"/>
    <property type="evidence" value="ECO:0007669"/>
    <property type="project" value="UniProtKB-KW"/>
</dbReference>
<evidence type="ECO:0000313" key="4">
    <source>
        <dbReference type="EMBL" id="OHT11147.1"/>
    </source>
</evidence>
<keyword evidence="2" id="KW-0067">ATP-binding</keyword>
<feature type="domain" description="Protein kinase" evidence="3">
    <location>
        <begin position="41"/>
        <end position="297"/>
    </location>
</feature>
<dbReference type="EMBL" id="MLAK01000593">
    <property type="protein sequence ID" value="OHT11147.1"/>
    <property type="molecule type" value="Genomic_DNA"/>
</dbReference>
<protein>
    <submittedName>
        <fullName evidence="4">CAMK family protein kinase</fullName>
    </submittedName>
</protein>
<dbReference type="SUPFAM" id="SSF56112">
    <property type="entry name" value="Protein kinase-like (PK-like)"/>
    <property type="match status" value="1"/>
</dbReference>
<sequence length="357" mass="40548">MDFVARRTSLIPRSLSASITGKENISTTYGEHNYIKQINQYKLIMQIGEGSFSKVFLAIDTNTSQFYATKRLHIKKLSKTAIGVSQLNREILMMRKLNHPHIVSLHEVIHVKPSGVVYIIEDYADCGNLASIIKSGVKFNNDQIRYIFRQIAEGVCYLHENGIVHQDLKPQNILMKHDGTALISDFGIGHTFQSSAKVVGTPAFQAPELIDKCSAEDEISPGSEDIWSLGVTLYNLCFQRFPFSGQNVFEIVRSIMSSKLKMPEGCDPILWDLIIQMLNVDNRSRYNIHQVMAHEYVANAPQVEIRIAPFVVPPRNRDLPIRAVEGIVCDENYVFDVSERQLRVRRHEFSAPFQIPQ</sequence>
<proteinExistence type="predicted"/>
<dbReference type="SMART" id="SM00220">
    <property type="entry name" value="S_TKc"/>
    <property type="match status" value="1"/>
</dbReference>
<reference evidence="4" key="1">
    <citation type="submission" date="2016-10" db="EMBL/GenBank/DDBJ databases">
        <authorList>
            <person name="Benchimol M."/>
            <person name="Almeida L.G."/>
            <person name="Vasconcelos A.T."/>
            <person name="Perreira-Neves A."/>
            <person name="Rosa I.A."/>
            <person name="Tasca T."/>
            <person name="Bogo M.R."/>
            <person name="de Souza W."/>
        </authorList>
    </citation>
    <scope>NUCLEOTIDE SEQUENCE [LARGE SCALE GENOMIC DNA]</scope>
    <source>
        <strain evidence="4">K</strain>
    </source>
</reference>
<evidence type="ECO:0000256" key="2">
    <source>
        <dbReference type="ARBA" id="ARBA00022840"/>
    </source>
</evidence>
<dbReference type="GO" id="GO:0004674">
    <property type="term" value="F:protein serine/threonine kinase activity"/>
    <property type="evidence" value="ECO:0007669"/>
    <property type="project" value="TreeGrafter"/>
</dbReference>
<dbReference type="GO" id="GO:0035556">
    <property type="term" value="P:intracellular signal transduction"/>
    <property type="evidence" value="ECO:0007669"/>
    <property type="project" value="TreeGrafter"/>
</dbReference>
<evidence type="ECO:0000313" key="5">
    <source>
        <dbReference type="Proteomes" id="UP000179807"/>
    </source>
</evidence>
<dbReference type="VEuPathDB" id="TrichDB:TRFO_01039"/>
<dbReference type="PROSITE" id="PS00108">
    <property type="entry name" value="PROTEIN_KINASE_ST"/>
    <property type="match status" value="1"/>
</dbReference>
<keyword evidence="4" id="KW-0418">Kinase</keyword>
<dbReference type="Gene3D" id="1.10.510.10">
    <property type="entry name" value="Transferase(Phosphotransferase) domain 1"/>
    <property type="match status" value="1"/>
</dbReference>
<dbReference type="InterPro" id="IPR000719">
    <property type="entry name" value="Prot_kinase_dom"/>
</dbReference>
<dbReference type="GeneID" id="94824576"/>
<dbReference type="OrthoDB" id="68483at2759"/>
<dbReference type="PANTHER" id="PTHR24346">
    <property type="entry name" value="MAP/MICROTUBULE AFFINITY-REGULATING KINASE"/>
    <property type="match status" value="1"/>
</dbReference>
<dbReference type="FunFam" id="1.10.510.10:FF:000571">
    <property type="entry name" value="Maternal embryonic leucine zipper kinase"/>
    <property type="match status" value="1"/>
</dbReference>
<dbReference type="GO" id="GO:0005737">
    <property type="term" value="C:cytoplasm"/>
    <property type="evidence" value="ECO:0007669"/>
    <property type="project" value="TreeGrafter"/>
</dbReference>
<gene>
    <name evidence="4" type="ORF">TRFO_01039</name>
</gene>
<comment type="caution">
    <text evidence="4">The sequence shown here is derived from an EMBL/GenBank/DDBJ whole genome shotgun (WGS) entry which is preliminary data.</text>
</comment>
<dbReference type="InterPro" id="IPR011009">
    <property type="entry name" value="Kinase-like_dom_sf"/>
</dbReference>
<keyword evidence="4" id="KW-0808">Transferase</keyword>
<dbReference type="RefSeq" id="XP_068364283.1">
    <property type="nucleotide sequence ID" value="XM_068489872.1"/>
</dbReference>
<accession>A0A1J4KIT8</accession>
<evidence type="ECO:0000259" key="3">
    <source>
        <dbReference type="PROSITE" id="PS50011"/>
    </source>
</evidence>
<keyword evidence="5" id="KW-1185">Reference proteome</keyword>